<dbReference type="STRING" id="47428.A0A284R440"/>
<name>A0A284R440_ARMOS</name>
<dbReference type="SUPFAM" id="SSF53474">
    <property type="entry name" value="alpha/beta-Hydrolases"/>
    <property type="match status" value="1"/>
</dbReference>
<keyword evidence="4" id="KW-1185">Reference proteome</keyword>
<dbReference type="Proteomes" id="UP000219338">
    <property type="component" value="Unassembled WGS sequence"/>
</dbReference>
<feature type="chain" id="PRO_5013238834" evidence="1">
    <location>
        <begin position="18"/>
        <end position="537"/>
    </location>
</feature>
<evidence type="ECO:0000313" key="4">
    <source>
        <dbReference type="Proteomes" id="UP000219338"/>
    </source>
</evidence>
<sequence length="537" mass="59206">MFRLAVFLSFLILRVSCYNPEVTISNGTLHGLAIPSMGQEAFLNIPYAQSIAGENRLMASKPLNTSWDTPLNATSWGKACPGGTNAQFFGVEEDCLHINIIRPEGVSDGNELPVLLWIYGGNWYVGSATDPRFNGSYIVQRSVELGKPIIFVSINYRLSVFGFPLGEESADASILNLGIRDQRLALQWLQDNISAFGGSPKKVTIWGESVGGISATIHMAAYGGQNEGLFRAAIVDSGVFTIRNGSVSSQAGLWDSLLKTSGCNNSSDTISCLRSMPFDDLYAATLNVTYWPLEVPDHDFIKELPYKALQDGNFFSVPVIVGNNKDEATFGFNPPLGVNDQGTLRQGIADGFVDLNPSNATIDKILSLYPNVPSEGCPYDTGEGVLSSGLMDKRSYAIWTDSIVAGTRHLLSRNSLRSPSWSYRFHQIPQNGTMEAGVGHFQELPYIFGVLERTQRTPLGNRPGDLETSKLMQTYWINFVHDLDPNDDNASIFWPSYDVKNPQNLVFVNNQTQVISDTYRKEKVKFLQDIALGRIKH</sequence>
<dbReference type="Pfam" id="PF00135">
    <property type="entry name" value="COesterase"/>
    <property type="match status" value="1"/>
</dbReference>
<keyword evidence="1" id="KW-0732">Signal</keyword>
<dbReference type="AlphaFoldDB" id="A0A284R440"/>
<dbReference type="PANTHER" id="PTHR11559">
    <property type="entry name" value="CARBOXYLESTERASE"/>
    <property type="match status" value="1"/>
</dbReference>
<dbReference type="InterPro" id="IPR050309">
    <property type="entry name" value="Type-B_Carboxylest/Lipase"/>
</dbReference>
<evidence type="ECO:0000313" key="3">
    <source>
        <dbReference type="EMBL" id="SJL03480.1"/>
    </source>
</evidence>
<dbReference type="InterPro" id="IPR002018">
    <property type="entry name" value="CarbesteraseB"/>
</dbReference>
<dbReference type="Gene3D" id="3.40.50.1820">
    <property type="entry name" value="alpha/beta hydrolase"/>
    <property type="match status" value="1"/>
</dbReference>
<dbReference type="EMBL" id="FUEG01000004">
    <property type="protein sequence ID" value="SJL03480.1"/>
    <property type="molecule type" value="Genomic_DNA"/>
</dbReference>
<evidence type="ECO:0000256" key="1">
    <source>
        <dbReference type="SAM" id="SignalP"/>
    </source>
</evidence>
<protein>
    <submittedName>
        <fullName evidence="3">Related to cholinesterase</fullName>
    </submittedName>
</protein>
<dbReference type="OrthoDB" id="408631at2759"/>
<gene>
    <name evidence="3" type="ORF">ARMOST_06836</name>
</gene>
<dbReference type="OMA" id="YSHMMAY"/>
<accession>A0A284R440</accession>
<organism evidence="3 4">
    <name type="scientific">Armillaria ostoyae</name>
    <name type="common">Armillaria root rot fungus</name>
    <dbReference type="NCBI Taxonomy" id="47428"/>
    <lineage>
        <taxon>Eukaryota</taxon>
        <taxon>Fungi</taxon>
        <taxon>Dikarya</taxon>
        <taxon>Basidiomycota</taxon>
        <taxon>Agaricomycotina</taxon>
        <taxon>Agaricomycetes</taxon>
        <taxon>Agaricomycetidae</taxon>
        <taxon>Agaricales</taxon>
        <taxon>Marasmiineae</taxon>
        <taxon>Physalacriaceae</taxon>
        <taxon>Armillaria</taxon>
    </lineage>
</organism>
<feature type="signal peptide" evidence="1">
    <location>
        <begin position="1"/>
        <end position="17"/>
    </location>
</feature>
<reference evidence="4" key="1">
    <citation type="journal article" date="2017" name="Nat. Ecol. Evol.">
        <title>Genome expansion and lineage-specific genetic innovations in the forest pathogenic fungi Armillaria.</title>
        <authorList>
            <person name="Sipos G."/>
            <person name="Prasanna A.N."/>
            <person name="Walter M.C."/>
            <person name="O'Connor E."/>
            <person name="Balint B."/>
            <person name="Krizsan K."/>
            <person name="Kiss B."/>
            <person name="Hess J."/>
            <person name="Varga T."/>
            <person name="Slot J."/>
            <person name="Riley R."/>
            <person name="Boka B."/>
            <person name="Rigling D."/>
            <person name="Barry K."/>
            <person name="Lee J."/>
            <person name="Mihaltcheva S."/>
            <person name="LaButti K."/>
            <person name="Lipzen A."/>
            <person name="Waldron R."/>
            <person name="Moloney N.M."/>
            <person name="Sperisen C."/>
            <person name="Kredics L."/>
            <person name="Vagvoelgyi C."/>
            <person name="Patrignani A."/>
            <person name="Fitzpatrick D."/>
            <person name="Nagy I."/>
            <person name="Doyle S."/>
            <person name="Anderson J.B."/>
            <person name="Grigoriev I.V."/>
            <person name="Gueldener U."/>
            <person name="Muensterkoetter M."/>
            <person name="Nagy L.G."/>
        </authorList>
    </citation>
    <scope>NUCLEOTIDE SEQUENCE [LARGE SCALE GENOMIC DNA]</scope>
    <source>
        <strain evidence="4">C18/9</strain>
    </source>
</reference>
<feature type="domain" description="Carboxylesterase type B" evidence="2">
    <location>
        <begin position="20"/>
        <end position="526"/>
    </location>
</feature>
<proteinExistence type="predicted"/>
<evidence type="ECO:0000259" key="2">
    <source>
        <dbReference type="Pfam" id="PF00135"/>
    </source>
</evidence>
<dbReference type="InterPro" id="IPR029058">
    <property type="entry name" value="AB_hydrolase_fold"/>
</dbReference>